<evidence type="ECO:0000313" key="2">
    <source>
        <dbReference type="Proteomes" id="UP001482620"/>
    </source>
</evidence>
<comment type="caution">
    <text evidence="1">The sequence shown here is derived from an EMBL/GenBank/DDBJ whole genome shotgun (WGS) entry which is preliminary data.</text>
</comment>
<gene>
    <name evidence="1" type="ORF">ILYODFUR_024336</name>
</gene>
<name>A0ABV0UUS4_9TELE</name>
<accession>A0ABV0UUS4</accession>
<organism evidence="1 2">
    <name type="scientific">Ilyodon furcidens</name>
    <name type="common">goldbreast splitfin</name>
    <dbReference type="NCBI Taxonomy" id="33524"/>
    <lineage>
        <taxon>Eukaryota</taxon>
        <taxon>Metazoa</taxon>
        <taxon>Chordata</taxon>
        <taxon>Craniata</taxon>
        <taxon>Vertebrata</taxon>
        <taxon>Euteleostomi</taxon>
        <taxon>Actinopterygii</taxon>
        <taxon>Neopterygii</taxon>
        <taxon>Teleostei</taxon>
        <taxon>Neoteleostei</taxon>
        <taxon>Acanthomorphata</taxon>
        <taxon>Ovalentaria</taxon>
        <taxon>Atherinomorphae</taxon>
        <taxon>Cyprinodontiformes</taxon>
        <taxon>Goodeidae</taxon>
        <taxon>Ilyodon</taxon>
    </lineage>
</organism>
<evidence type="ECO:0000313" key="1">
    <source>
        <dbReference type="EMBL" id="MEQ2248942.1"/>
    </source>
</evidence>
<proteinExistence type="predicted"/>
<dbReference type="EMBL" id="JAHRIQ010083972">
    <property type="protein sequence ID" value="MEQ2248942.1"/>
    <property type="molecule type" value="Genomic_DNA"/>
</dbReference>
<sequence>MSLSASVSSTGIRAPKENKHQLINSSIAISVFLSFMAVFDVEGRQAGELEHWITTPSSVRNRKNSFTVDTCKDGPVLGYTASPSSRIYTCSSDYSSAW</sequence>
<protein>
    <submittedName>
        <fullName evidence="1">Uncharacterized protein</fullName>
    </submittedName>
</protein>
<keyword evidence="2" id="KW-1185">Reference proteome</keyword>
<reference evidence="1 2" key="1">
    <citation type="submission" date="2021-06" db="EMBL/GenBank/DDBJ databases">
        <authorList>
            <person name="Palmer J.M."/>
        </authorList>
    </citation>
    <scope>NUCLEOTIDE SEQUENCE [LARGE SCALE GENOMIC DNA]</scope>
    <source>
        <strain evidence="2">if_2019</strain>
        <tissue evidence="1">Muscle</tissue>
    </source>
</reference>
<dbReference type="Proteomes" id="UP001482620">
    <property type="component" value="Unassembled WGS sequence"/>
</dbReference>